<sequence length="132" mass="13997">MKGITKILILVGFVALITGCAPAIDGYKYMLTGKEGEPPPRTIEAAQAQFIDGNITIGQSTPADLKALLGSPAQIKKVDGNKVHVYMKNVSTQGVSVDVGTTYIASYTFNKKGKLVDKEYAAHPMGNPLTGQ</sequence>
<dbReference type="Proteomes" id="UP000293902">
    <property type="component" value="Chromosome"/>
</dbReference>
<dbReference type="AlphaFoldDB" id="A0A328FJG2"/>
<organism evidence="2 3">
    <name type="scientific">Desulfobacter hydrogenophilus</name>
    <dbReference type="NCBI Taxonomy" id="2291"/>
    <lineage>
        <taxon>Bacteria</taxon>
        <taxon>Pseudomonadati</taxon>
        <taxon>Thermodesulfobacteriota</taxon>
        <taxon>Desulfobacteria</taxon>
        <taxon>Desulfobacterales</taxon>
        <taxon>Desulfobacteraceae</taxon>
        <taxon>Desulfobacter</taxon>
    </lineage>
</organism>
<evidence type="ECO:0008006" key="5">
    <source>
        <dbReference type="Google" id="ProtNLM"/>
    </source>
</evidence>
<evidence type="ECO:0000313" key="4">
    <source>
        <dbReference type="Proteomes" id="UP000293902"/>
    </source>
</evidence>
<name>A0A328FJG2_9BACT</name>
<evidence type="ECO:0000313" key="1">
    <source>
        <dbReference type="EMBL" id="QBH12710.1"/>
    </source>
</evidence>
<proteinExistence type="predicted"/>
<protein>
    <recommendedName>
        <fullName evidence="5">Lipoprotein SmpA/OmlA domain-containing protein</fullName>
    </recommendedName>
</protein>
<reference evidence="2 3" key="1">
    <citation type="submission" date="2018-06" db="EMBL/GenBank/DDBJ databases">
        <title>Complete Genome Sequence of Desulfobacter hydrogenophilus (DSM3380).</title>
        <authorList>
            <person name="Marietou A."/>
            <person name="Schreiber L."/>
            <person name="Marshall I."/>
            <person name="Jorgensen B."/>
        </authorList>
    </citation>
    <scope>NUCLEOTIDE SEQUENCE [LARGE SCALE GENOMIC DNA]</scope>
    <source>
        <strain evidence="2 3">DSM 3380</strain>
    </source>
</reference>
<evidence type="ECO:0000313" key="2">
    <source>
        <dbReference type="EMBL" id="RAM03323.1"/>
    </source>
</evidence>
<reference evidence="1 4" key="2">
    <citation type="submission" date="2019-02" db="EMBL/GenBank/DDBJ databases">
        <title>Complete genome sequence of Desulfobacter hydrogenophilus AcRS1.</title>
        <authorList>
            <person name="Marietou A."/>
            <person name="Lund M.B."/>
            <person name="Marshall I.P.G."/>
            <person name="Schreiber L."/>
            <person name="Jorgensen B."/>
        </authorList>
    </citation>
    <scope>NUCLEOTIDE SEQUENCE [LARGE SCALE GENOMIC DNA]</scope>
    <source>
        <strain evidence="1 4">AcRS1</strain>
    </source>
</reference>
<dbReference type="EMBL" id="CP036313">
    <property type="protein sequence ID" value="QBH12710.1"/>
    <property type="molecule type" value="Genomic_DNA"/>
</dbReference>
<evidence type="ECO:0000313" key="3">
    <source>
        <dbReference type="Proteomes" id="UP000248798"/>
    </source>
</evidence>
<dbReference type="Proteomes" id="UP000248798">
    <property type="component" value="Unassembled WGS sequence"/>
</dbReference>
<accession>A0A328FJG2</accession>
<dbReference type="RefSeq" id="WP_111953680.1">
    <property type="nucleotide sequence ID" value="NZ_CP036313.1"/>
</dbReference>
<keyword evidence="4" id="KW-1185">Reference proteome</keyword>
<dbReference type="EMBL" id="QLNI01000005">
    <property type="protein sequence ID" value="RAM03323.1"/>
    <property type="molecule type" value="Genomic_DNA"/>
</dbReference>
<dbReference type="OrthoDB" id="9255872at2"/>
<dbReference type="PROSITE" id="PS51257">
    <property type="entry name" value="PROKAR_LIPOPROTEIN"/>
    <property type="match status" value="1"/>
</dbReference>
<gene>
    <name evidence="2" type="ORF">DO021_03265</name>
    <name evidence="1" type="ORF">EYB58_07200</name>
</gene>